<evidence type="ECO:0000313" key="2">
    <source>
        <dbReference type="EMBL" id="CAL1388479.1"/>
    </source>
</evidence>
<evidence type="ECO:0008006" key="4">
    <source>
        <dbReference type="Google" id="ProtNLM"/>
    </source>
</evidence>
<dbReference type="AlphaFoldDB" id="A0AAV2ERP1"/>
<dbReference type="GO" id="GO:0043565">
    <property type="term" value="F:sequence-specific DNA binding"/>
    <property type="evidence" value="ECO:0007669"/>
    <property type="project" value="TreeGrafter"/>
</dbReference>
<sequence>MGKGSKPNCKSTSHRQFKDRAKTRVDDLQGIFVDLQFARKESRNVDVAVLEEQVHQMLREWKSELNEPSPASSLQQGGSLGSFSTDICRLLQLCEEEDDATSTLALPKHEPNDQSLQGDTNTMFPQGYGLNHGQQDHSFPYATQNKDSPSAGRGVVVTNLEGTAQLDYHQFDLPQNFDQSFYLGFNGMNLCGEDGTTQNLASSYLPGICPPPSAFLGPKCALWDCARPAQGGLDFWQVYCSRFHHDLALNEGLPGMGPVLRPGGIGLKDGLLFAALGAKAEGKDVGVPECEGAATTKSPWNAPELFDLSVLDGETIREWLFFDKPRRAFESGNRKQRSLPDYSGRGWHESRKQVMNEFGGLKRSYYMDPQPLNNFEWHLYEYEINKCDVCALYRLELKAVDGKKSAAKGKLTNDNSVVVNLQKQMGRLTAKFPSDNNKRSMKGRAKVDAKVGAGNPYPVPNRVVPANEGFDYGLGPQYNYLGGDYYGT</sequence>
<organism evidence="2 3">
    <name type="scientific">Linum trigynum</name>
    <dbReference type="NCBI Taxonomy" id="586398"/>
    <lineage>
        <taxon>Eukaryota</taxon>
        <taxon>Viridiplantae</taxon>
        <taxon>Streptophyta</taxon>
        <taxon>Embryophyta</taxon>
        <taxon>Tracheophyta</taxon>
        <taxon>Spermatophyta</taxon>
        <taxon>Magnoliopsida</taxon>
        <taxon>eudicotyledons</taxon>
        <taxon>Gunneridae</taxon>
        <taxon>Pentapetalae</taxon>
        <taxon>rosids</taxon>
        <taxon>fabids</taxon>
        <taxon>Malpighiales</taxon>
        <taxon>Linaceae</taxon>
        <taxon>Linum</taxon>
    </lineage>
</organism>
<evidence type="ECO:0000313" key="3">
    <source>
        <dbReference type="Proteomes" id="UP001497516"/>
    </source>
</evidence>
<proteinExistence type="predicted"/>
<name>A0AAV2ERP1_9ROSI</name>
<dbReference type="Proteomes" id="UP001497516">
    <property type="component" value="Chromosome 5"/>
</dbReference>
<dbReference type="InterPro" id="IPR039277">
    <property type="entry name" value="VOZ1/VOZ2"/>
</dbReference>
<dbReference type="EMBL" id="OZ034818">
    <property type="protein sequence ID" value="CAL1388479.1"/>
    <property type="molecule type" value="Genomic_DNA"/>
</dbReference>
<dbReference type="GO" id="GO:0005634">
    <property type="term" value="C:nucleus"/>
    <property type="evidence" value="ECO:0007669"/>
    <property type="project" value="TreeGrafter"/>
</dbReference>
<protein>
    <recommendedName>
        <fullName evidence="4">Transcription factor VOZ1</fullName>
    </recommendedName>
</protein>
<dbReference type="GO" id="GO:0045893">
    <property type="term" value="P:positive regulation of DNA-templated transcription"/>
    <property type="evidence" value="ECO:0007669"/>
    <property type="project" value="TreeGrafter"/>
</dbReference>
<evidence type="ECO:0000256" key="1">
    <source>
        <dbReference type="SAM" id="MobiDB-lite"/>
    </source>
</evidence>
<dbReference type="PANTHER" id="PTHR33873:SF1">
    <property type="entry name" value="TRANSCRIPTION FACTOR VOZ1"/>
    <property type="match status" value="1"/>
</dbReference>
<dbReference type="GO" id="GO:0048578">
    <property type="term" value="P:positive regulation of long-day photoperiodism, flowering"/>
    <property type="evidence" value="ECO:0007669"/>
    <property type="project" value="InterPro"/>
</dbReference>
<reference evidence="2 3" key="1">
    <citation type="submission" date="2024-04" db="EMBL/GenBank/DDBJ databases">
        <authorList>
            <person name="Fracassetti M."/>
        </authorList>
    </citation>
    <scope>NUCLEOTIDE SEQUENCE [LARGE SCALE GENOMIC DNA]</scope>
</reference>
<feature type="region of interest" description="Disordered" evidence="1">
    <location>
        <begin position="1"/>
        <end position="21"/>
    </location>
</feature>
<accession>A0AAV2ERP1</accession>
<gene>
    <name evidence="2" type="ORF">LTRI10_LOCUS29408</name>
</gene>
<dbReference type="PANTHER" id="PTHR33873">
    <property type="entry name" value="TRANSCRIPTION FACTOR VOZ1"/>
    <property type="match status" value="1"/>
</dbReference>
<keyword evidence="3" id="KW-1185">Reference proteome</keyword>